<evidence type="ECO:0008006" key="4">
    <source>
        <dbReference type="Google" id="ProtNLM"/>
    </source>
</evidence>
<dbReference type="Proteomes" id="UP001417504">
    <property type="component" value="Unassembled WGS sequence"/>
</dbReference>
<keyword evidence="1" id="KW-0732">Signal</keyword>
<keyword evidence="3" id="KW-1185">Reference proteome</keyword>
<reference evidence="2 3" key="1">
    <citation type="submission" date="2024-01" db="EMBL/GenBank/DDBJ databases">
        <title>Genome assemblies of Stephania.</title>
        <authorList>
            <person name="Yang L."/>
        </authorList>
    </citation>
    <scope>NUCLEOTIDE SEQUENCE [LARGE SCALE GENOMIC DNA]</scope>
    <source>
        <strain evidence="2">QJT</strain>
        <tissue evidence="2">Leaf</tissue>
    </source>
</reference>
<dbReference type="EMBL" id="JBBNAE010000007">
    <property type="protein sequence ID" value="KAK9109947.1"/>
    <property type="molecule type" value="Genomic_DNA"/>
</dbReference>
<protein>
    <recommendedName>
        <fullName evidence="4">Secreted protein</fullName>
    </recommendedName>
</protein>
<feature type="chain" id="PRO_5042836259" description="Secreted protein" evidence="1">
    <location>
        <begin position="17"/>
        <end position="114"/>
    </location>
</feature>
<gene>
    <name evidence="2" type="ORF">Sjap_018007</name>
</gene>
<evidence type="ECO:0000313" key="3">
    <source>
        <dbReference type="Proteomes" id="UP001417504"/>
    </source>
</evidence>
<proteinExistence type="predicted"/>
<organism evidence="2 3">
    <name type="scientific">Stephania japonica</name>
    <dbReference type="NCBI Taxonomy" id="461633"/>
    <lineage>
        <taxon>Eukaryota</taxon>
        <taxon>Viridiplantae</taxon>
        <taxon>Streptophyta</taxon>
        <taxon>Embryophyta</taxon>
        <taxon>Tracheophyta</taxon>
        <taxon>Spermatophyta</taxon>
        <taxon>Magnoliopsida</taxon>
        <taxon>Ranunculales</taxon>
        <taxon>Menispermaceae</taxon>
        <taxon>Menispermoideae</taxon>
        <taxon>Cissampelideae</taxon>
        <taxon>Stephania</taxon>
    </lineage>
</organism>
<evidence type="ECO:0000256" key="1">
    <source>
        <dbReference type="SAM" id="SignalP"/>
    </source>
</evidence>
<sequence length="114" mass="13306">MRLLLFLLGMIGILFSAMVLVRNAEQTVCSHCKGREAELYCKTVANGNFYLSFSVAELEKLFGRCGRSARNAKALFIKMSFVQVWTVQYFIFYRRKKAQKDMAETKVQLDRWQF</sequence>
<evidence type="ECO:0000313" key="2">
    <source>
        <dbReference type="EMBL" id="KAK9109947.1"/>
    </source>
</evidence>
<accession>A0AAP0I794</accession>
<dbReference type="AlphaFoldDB" id="A0AAP0I794"/>
<name>A0AAP0I794_9MAGN</name>
<comment type="caution">
    <text evidence="2">The sequence shown here is derived from an EMBL/GenBank/DDBJ whole genome shotgun (WGS) entry which is preliminary data.</text>
</comment>
<feature type="signal peptide" evidence="1">
    <location>
        <begin position="1"/>
        <end position="16"/>
    </location>
</feature>